<organism evidence="1 2">
    <name type="scientific">Brevibacillus choshinensis</name>
    <dbReference type="NCBI Taxonomy" id="54911"/>
    <lineage>
        <taxon>Bacteria</taxon>
        <taxon>Bacillati</taxon>
        <taxon>Bacillota</taxon>
        <taxon>Bacilli</taxon>
        <taxon>Bacillales</taxon>
        <taxon>Paenibacillaceae</taxon>
        <taxon>Brevibacillus</taxon>
    </lineage>
</organism>
<evidence type="ECO:0000313" key="1">
    <source>
        <dbReference type="EMBL" id="QRG65974.1"/>
    </source>
</evidence>
<sequence length="93" mass="10321">MFTIKGKYNGKETEVTWDNGTLTGDDFLVRSLHCEADAMEGHLVAFPTMVGTTHNHLQDPLSSLYLILEQFEEVYESHGDVPQLPDVPDGAIS</sequence>
<dbReference type="Proteomes" id="UP000596248">
    <property type="component" value="Chromosome"/>
</dbReference>
<name>A0ABX7FID0_BRECH</name>
<proteinExistence type="predicted"/>
<gene>
    <name evidence="1" type="ORF">JNE38_20670</name>
</gene>
<evidence type="ECO:0008006" key="3">
    <source>
        <dbReference type="Google" id="ProtNLM"/>
    </source>
</evidence>
<keyword evidence="2" id="KW-1185">Reference proteome</keyword>
<accession>A0ABX7FID0</accession>
<dbReference type="RefSeq" id="WP_203353043.1">
    <property type="nucleotide sequence ID" value="NZ_CP069127.1"/>
</dbReference>
<evidence type="ECO:0000313" key="2">
    <source>
        <dbReference type="Proteomes" id="UP000596248"/>
    </source>
</evidence>
<reference evidence="1 2" key="1">
    <citation type="submission" date="2021-01" db="EMBL/GenBank/DDBJ databases">
        <title>Identification of strong promoters based on the transcriptome of Brevibacillus choshinensis.</title>
        <authorList>
            <person name="Yao D."/>
            <person name="Zhang K."/>
            <person name="Wu J."/>
        </authorList>
    </citation>
    <scope>NUCLEOTIDE SEQUENCE [LARGE SCALE GENOMIC DNA]</scope>
    <source>
        <strain evidence="1 2">HPD31-SP3</strain>
    </source>
</reference>
<dbReference type="EMBL" id="CP069127">
    <property type="protein sequence ID" value="QRG65974.1"/>
    <property type="molecule type" value="Genomic_DNA"/>
</dbReference>
<protein>
    <recommendedName>
        <fullName evidence="3">Transposase</fullName>
    </recommendedName>
</protein>